<accession>A0A6A7FWW2</accession>
<evidence type="ECO:0000256" key="3">
    <source>
        <dbReference type="ARBA" id="ARBA00030367"/>
    </source>
</evidence>
<dbReference type="InterPro" id="IPR027799">
    <property type="entry name" value="Rtf2_RING-finger"/>
</dbReference>
<feature type="region of interest" description="Disordered" evidence="4">
    <location>
        <begin position="1"/>
        <end position="23"/>
    </location>
</feature>
<dbReference type="GO" id="GO:0005634">
    <property type="term" value="C:nucleus"/>
    <property type="evidence" value="ECO:0007669"/>
    <property type="project" value="TreeGrafter"/>
</dbReference>
<dbReference type="CDD" id="cd16653">
    <property type="entry name" value="RING-like_Rtf2"/>
    <property type="match status" value="1"/>
</dbReference>
<reference evidence="5" key="1">
    <citation type="submission" date="2017-11" db="EMBL/GenBank/DDBJ databases">
        <title>The sensing device of the deep-sea amphipod.</title>
        <authorList>
            <person name="Kobayashi H."/>
            <person name="Nagahama T."/>
            <person name="Arai W."/>
            <person name="Sasagawa Y."/>
            <person name="Umeda M."/>
            <person name="Hayashi T."/>
            <person name="Nikaido I."/>
            <person name="Watanabe H."/>
            <person name="Oguri K."/>
            <person name="Kitazato H."/>
            <person name="Fujioka K."/>
            <person name="Kido Y."/>
            <person name="Takami H."/>
        </authorList>
    </citation>
    <scope>NUCLEOTIDE SEQUENCE</scope>
    <source>
        <tissue evidence="5">Whole body</tissue>
    </source>
</reference>
<name>A0A6A7FWW2_9CRUS</name>
<dbReference type="InterPro" id="IPR006735">
    <property type="entry name" value="Rtf2"/>
</dbReference>
<feature type="compositionally biased region" description="Basic and acidic residues" evidence="4">
    <location>
        <begin position="9"/>
        <end position="23"/>
    </location>
</feature>
<dbReference type="PANTHER" id="PTHR12775:SF0">
    <property type="entry name" value="REPLICATION TERMINATION FACTOR 2"/>
    <property type="match status" value="1"/>
</dbReference>
<dbReference type="GO" id="GO:0006274">
    <property type="term" value="P:DNA replication termination"/>
    <property type="evidence" value="ECO:0007669"/>
    <property type="project" value="TreeGrafter"/>
</dbReference>
<organism evidence="5">
    <name type="scientific">Hirondellea gigas</name>
    <dbReference type="NCBI Taxonomy" id="1518452"/>
    <lineage>
        <taxon>Eukaryota</taxon>
        <taxon>Metazoa</taxon>
        <taxon>Ecdysozoa</taxon>
        <taxon>Arthropoda</taxon>
        <taxon>Crustacea</taxon>
        <taxon>Multicrustacea</taxon>
        <taxon>Malacostraca</taxon>
        <taxon>Eumalacostraca</taxon>
        <taxon>Peracarida</taxon>
        <taxon>Amphipoda</taxon>
        <taxon>Amphilochidea</taxon>
        <taxon>Lysianassida</taxon>
        <taxon>Lysianassidira</taxon>
        <taxon>Lysianassoidea</taxon>
        <taxon>Lysianassidae</taxon>
        <taxon>Hirondellea</taxon>
    </lineage>
</organism>
<comment type="similarity">
    <text evidence="1">Belongs to the rtf2 family.</text>
</comment>
<dbReference type="EMBL" id="IACT01003257">
    <property type="protein sequence ID" value="LAC22505.1"/>
    <property type="molecule type" value="mRNA"/>
</dbReference>
<dbReference type="Pfam" id="PF04641">
    <property type="entry name" value="Rtf2"/>
    <property type="match status" value="1"/>
</dbReference>
<dbReference type="PANTHER" id="PTHR12775">
    <property type="entry name" value="PROTEIN C20ORF43 HOMOLOG"/>
    <property type="match status" value="1"/>
</dbReference>
<dbReference type="AlphaFoldDB" id="A0A6A7FWW2"/>
<sequence>MGCDGGTIPKRDELVRTKKKAEQKDRNSQRSYLWRYCAVSQTLLQTPVVACELGRLYNKEEIIKRLLNKTQDASNMGHIRGLKDVKQLNLSINPAYDSDEQLQGGQSVEGIKAPWICPLAGIEMSGKYGFCFSWSCGCVFSTRAMKEVPGNSCSSCGAALDRDDVVTINPPAELIPEAVTRMADRRRRAKEAKKEAKRKTGQTEEKPAKSSKKQKIANGSGNSYGAGPSKPGTSISGLASNILRGTDFSNVRSKDFSVARNPEHSEIYKSIFDTHKSAIKKLKSNWVTCNPQYY</sequence>
<evidence type="ECO:0000256" key="1">
    <source>
        <dbReference type="ARBA" id="ARBA00009885"/>
    </source>
</evidence>
<evidence type="ECO:0000256" key="2">
    <source>
        <dbReference type="ARBA" id="ARBA00015157"/>
    </source>
</evidence>
<protein>
    <recommendedName>
        <fullName evidence="2">Replication termination factor 2</fullName>
    </recommendedName>
    <alternativeName>
        <fullName evidence="3">Replication termination factor 2 domain-containing protein 1</fullName>
    </alternativeName>
</protein>
<evidence type="ECO:0000256" key="4">
    <source>
        <dbReference type="SAM" id="MobiDB-lite"/>
    </source>
</evidence>
<feature type="region of interest" description="Disordered" evidence="4">
    <location>
        <begin position="177"/>
        <end position="238"/>
    </location>
</feature>
<proteinExistence type="evidence at transcript level"/>
<feature type="compositionally biased region" description="Basic residues" evidence="4">
    <location>
        <begin position="184"/>
        <end position="200"/>
    </location>
</feature>
<evidence type="ECO:0000313" key="5">
    <source>
        <dbReference type="EMBL" id="LAC22505.1"/>
    </source>
</evidence>